<evidence type="ECO:0000313" key="3">
    <source>
        <dbReference type="Proteomes" id="UP000469890"/>
    </source>
</evidence>
<proteinExistence type="predicted"/>
<dbReference type="EMBL" id="JAAECE010000013">
    <property type="protein sequence ID" value="KAF1796232.1"/>
    <property type="molecule type" value="Genomic_DNA"/>
</dbReference>
<feature type="chain" id="PRO_5034816846" description="Small secreted protein" evidence="1">
    <location>
        <begin position="22"/>
        <end position="77"/>
    </location>
</feature>
<name>A0A8H4EW03_MUCCL</name>
<feature type="signal peptide" evidence="1">
    <location>
        <begin position="1"/>
        <end position="21"/>
    </location>
</feature>
<evidence type="ECO:0000313" key="2">
    <source>
        <dbReference type="EMBL" id="KAF1796232.1"/>
    </source>
</evidence>
<reference evidence="2 3" key="1">
    <citation type="submission" date="2019-09" db="EMBL/GenBank/DDBJ databases">
        <authorList>
            <consortium name="DOE Joint Genome Institute"/>
            <person name="Mondo S.J."/>
            <person name="Navarro-Mendoza M.I."/>
            <person name="Perez-Arques C."/>
            <person name="Panchal S."/>
            <person name="Nicolas F.E."/>
            <person name="Ganguly P."/>
            <person name="Pangilinan J."/>
            <person name="Grigoriev I."/>
            <person name="Heitman J."/>
            <person name="Sanya K."/>
            <person name="Garre V."/>
        </authorList>
    </citation>
    <scope>NUCLEOTIDE SEQUENCE [LARGE SCALE GENOMIC DNA]</scope>
    <source>
        <strain evidence="2 3">MU402</strain>
    </source>
</reference>
<gene>
    <name evidence="2" type="ORF">FB192DRAFT_1405865</name>
</gene>
<accession>A0A8H4EW03</accession>
<evidence type="ECO:0000256" key="1">
    <source>
        <dbReference type="SAM" id="SignalP"/>
    </source>
</evidence>
<evidence type="ECO:0008006" key="4">
    <source>
        <dbReference type="Google" id="ProtNLM"/>
    </source>
</evidence>
<keyword evidence="1" id="KW-0732">Signal</keyword>
<organism evidence="2 3">
    <name type="scientific">Mucor circinelloides f. lusitanicus</name>
    <name type="common">Mucor racemosus var. lusitanicus</name>
    <dbReference type="NCBI Taxonomy" id="29924"/>
    <lineage>
        <taxon>Eukaryota</taxon>
        <taxon>Fungi</taxon>
        <taxon>Fungi incertae sedis</taxon>
        <taxon>Mucoromycota</taxon>
        <taxon>Mucoromycotina</taxon>
        <taxon>Mucoromycetes</taxon>
        <taxon>Mucorales</taxon>
        <taxon>Mucorineae</taxon>
        <taxon>Mucoraceae</taxon>
        <taxon>Mucor</taxon>
    </lineage>
</organism>
<dbReference type="AlphaFoldDB" id="A0A8H4EW03"/>
<dbReference type="Proteomes" id="UP000469890">
    <property type="component" value="Unassembled WGS sequence"/>
</dbReference>
<protein>
    <recommendedName>
        <fullName evidence="4">Small secreted protein</fullName>
    </recommendedName>
</protein>
<comment type="caution">
    <text evidence="2">The sequence shown here is derived from an EMBL/GenBank/DDBJ whole genome shotgun (WGS) entry which is preliminary data.</text>
</comment>
<sequence length="77" mass="8252">MKFITIAAAGLILFESVLVHCQDSVGLLRLAAEAGNYLDAGNAISTNPSVDQDCLSDLPKDVMAWVSLISIQFRLVT</sequence>